<evidence type="ECO:0000259" key="8">
    <source>
        <dbReference type="PROSITE" id="PS00022"/>
    </source>
</evidence>
<feature type="domain" description="EGF-like" evidence="8 9">
    <location>
        <begin position="762"/>
        <end position="773"/>
    </location>
</feature>
<reference evidence="10 11" key="2">
    <citation type="submission" date="2016-08" db="EMBL/GenBank/DDBJ databases">
        <title>Pervasive Adenine N6-methylation of Active Genes in Fungi.</title>
        <authorList>
            <consortium name="DOE Joint Genome Institute"/>
            <person name="Mondo S.J."/>
            <person name="Dannebaum R.O."/>
            <person name="Kuo R.C."/>
            <person name="Labutti K."/>
            <person name="Haridas S."/>
            <person name="Kuo A."/>
            <person name="Salamov A."/>
            <person name="Ahrendt S.R."/>
            <person name="Lipzen A."/>
            <person name="Sullivan W."/>
            <person name="Andreopoulos W.B."/>
            <person name="Clum A."/>
            <person name="Lindquist E."/>
            <person name="Daum C."/>
            <person name="Ramamoorthy G.K."/>
            <person name="Gryganskyi A."/>
            <person name="Culley D."/>
            <person name="Magnuson J.K."/>
            <person name="James T.Y."/>
            <person name="O'Malley M.A."/>
            <person name="Stajich J.E."/>
            <person name="Spatafora J.W."/>
            <person name="Visel A."/>
            <person name="Grigoriev I.V."/>
        </authorList>
    </citation>
    <scope>NUCLEOTIDE SEQUENCE [LARGE SCALE GENOMIC DNA]</scope>
    <source>
        <strain evidence="11">finn</strain>
    </source>
</reference>
<dbReference type="NCBIfam" id="TIGR01376">
    <property type="entry name" value="POMP_repeat"/>
    <property type="match status" value="1"/>
</dbReference>
<comment type="subcellular location">
    <subcellularLocation>
        <location evidence="1">Cell envelope</location>
    </subcellularLocation>
    <subcellularLocation>
        <location evidence="2">Cell outer membrane</location>
    </subcellularLocation>
    <subcellularLocation>
        <location evidence="3">Secreted</location>
    </subcellularLocation>
</comment>
<organism evidence="10 11">
    <name type="scientific">Piromyces finnis</name>
    <dbReference type="NCBI Taxonomy" id="1754191"/>
    <lineage>
        <taxon>Eukaryota</taxon>
        <taxon>Fungi</taxon>
        <taxon>Fungi incertae sedis</taxon>
        <taxon>Chytridiomycota</taxon>
        <taxon>Chytridiomycota incertae sedis</taxon>
        <taxon>Neocallimastigomycetes</taxon>
        <taxon>Neocallimastigales</taxon>
        <taxon>Neocallimastigaceae</taxon>
        <taxon>Piromyces</taxon>
    </lineage>
</organism>
<dbReference type="PROSITE" id="PS00022">
    <property type="entry name" value="EGF_1"/>
    <property type="match status" value="1"/>
</dbReference>
<evidence type="ECO:0000256" key="1">
    <source>
        <dbReference type="ARBA" id="ARBA00004196"/>
    </source>
</evidence>
<dbReference type="InterPro" id="IPR011050">
    <property type="entry name" value="Pectin_lyase_fold/virulence"/>
</dbReference>
<evidence type="ECO:0000256" key="2">
    <source>
        <dbReference type="ARBA" id="ARBA00004442"/>
    </source>
</evidence>
<evidence type="ECO:0000256" key="4">
    <source>
        <dbReference type="ARBA" id="ARBA00022525"/>
    </source>
</evidence>
<name>A0A1Y1VDY7_9FUNG</name>
<reference evidence="10 11" key="1">
    <citation type="submission" date="2016-08" db="EMBL/GenBank/DDBJ databases">
        <title>Genomes of anaerobic fungi encode conserved fungal cellulosomes for biomass hydrolysis.</title>
        <authorList>
            <consortium name="DOE Joint Genome Institute"/>
            <person name="Haitjema C.H."/>
            <person name="Gilmore S.P."/>
            <person name="Henske J.K."/>
            <person name="Solomon K.V."/>
            <person name="De Groot R."/>
            <person name="Kuo A."/>
            <person name="Mondo S.J."/>
            <person name="Salamov A.A."/>
            <person name="Labutti K."/>
            <person name="Zhao Z."/>
            <person name="Chiniquy J."/>
            <person name="Barry K."/>
            <person name="Brewer H.M."/>
            <person name="Purvine S.O."/>
            <person name="Wright A.T."/>
            <person name="Boxma B."/>
            <person name="Van Alen T."/>
            <person name="Hackstein J.H."/>
            <person name="Baker S.E."/>
            <person name="Grigoriev I.V."/>
            <person name="O'Malley M.A."/>
        </authorList>
    </citation>
    <scope>NUCLEOTIDE SEQUENCE [LARGE SCALE GENOMIC DNA]</scope>
    <source>
        <strain evidence="11">finn</strain>
    </source>
</reference>
<keyword evidence="6" id="KW-0472">Membrane</keyword>
<dbReference type="Proteomes" id="UP000193719">
    <property type="component" value="Unassembled WGS sequence"/>
</dbReference>
<proteinExistence type="predicted"/>
<dbReference type="InterPro" id="IPR000742">
    <property type="entry name" value="EGF"/>
</dbReference>
<sequence length="782" mass="89861">MEFSLSINNNDISNGKVYFEGIIFKDYYSIESVLFIINTSNNLMKVIFENCEFTGITVTIFSVSLVNFKCKSNINDSYHFELRNCYIHDNKQYFKNLISILPQNKDDNLDCFNTKISNCLFHNNKNIFKVYRGDLLIDNCTFKNTDGDEKESMASIMVSKFLNNKITIKNTIFKSNIVEKNMPLFYFFKTNIEFQNTTFINNYSTSGHLMQLEYINKNYTEKFTISDSFFSENDCIINGKNNDININNCEFMDTNLKSVLPIVANCVYSNIQVENSKFENLNIQGNGILGSESNYIIKNVTFSDIITNGKSLFKFLNKNIEFIDVKLDNVKNVGDINDSSIILFDSGDEYKYLILDNFSIQNCISNGEMIKIIGNNNYNEMKNSIISNNISHGPLINIKSKNSKTNFKNLEFTDNSNINKKLCGSIHFQNDINISIDDSIFTNNICSSNGGVLCFEDYHNIQFDINNSEFENNKGLNGGVMYFGKEKNENENENNKHELNIKNTNFINNKSKYFGGVIYSKYKNLHSLIASNTKFINNYAGVAGGALFSPNYPQYYLFDYNNCEFMDNKAESHGNDYATNPSLIKLLNDDKYHDYKMKSGSYLPISFLIYDSYENIIHDHYHYYSDIYIKVLVEKINYNSKGKSNDNDNNYGEISILKGNIGSFVNGICELNNLRVYMNPGEYNLVFKVESLLEEEILFNKDFIDVKIEACDKDQYNVYDSNNILICENPICPNSCPTNSTAKCIISDNNTYGKNDIKNNKCQCNDGWTGELCDVKVFVDFR</sequence>
<keyword evidence="4" id="KW-0964">Secreted</keyword>
<dbReference type="EMBL" id="MCFH01000012">
    <property type="protein sequence ID" value="ORX53835.1"/>
    <property type="molecule type" value="Genomic_DNA"/>
</dbReference>
<accession>A0A1Y1VDY7</accession>
<evidence type="ECO:0000256" key="5">
    <source>
        <dbReference type="ARBA" id="ARBA00022729"/>
    </source>
</evidence>
<protein>
    <recommendedName>
        <fullName evidence="8 9">EGF-like domain-containing protein</fullName>
    </recommendedName>
</protein>
<dbReference type="InterPro" id="IPR003368">
    <property type="entry name" value="POMP_repeat"/>
</dbReference>
<dbReference type="PANTHER" id="PTHR11319">
    <property type="entry name" value="G PROTEIN-COUPLED RECEPTOR-RELATED"/>
    <property type="match status" value="1"/>
</dbReference>
<comment type="caution">
    <text evidence="10">The sequence shown here is derived from an EMBL/GenBank/DDBJ whole genome shotgun (WGS) entry which is preliminary data.</text>
</comment>
<dbReference type="PANTHER" id="PTHR11319:SF35">
    <property type="entry name" value="OUTER MEMBRANE PROTEIN PMPC-RELATED"/>
    <property type="match status" value="1"/>
</dbReference>
<dbReference type="OrthoDB" id="10536518at2759"/>
<evidence type="ECO:0000313" key="11">
    <source>
        <dbReference type="Proteomes" id="UP000193719"/>
    </source>
</evidence>
<dbReference type="SUPFAM" id="SSF51126">
    <property type="entry name" value="Pectin lyase-like"/>
    <property type="match status" value="1"/>
</dbReference>
<keyword evidence="5" id="KW-0732">Signal</keyword>
<evidence type="ECO:0000256" key="7">
    <source>
        <dbReference type="ARBA" id="ARBA00023237"/>
    </source>
</evidence>
<dbReference type="GO" id="GO:0005576">
    <property type="term" value="C:extracellular region"/>
    <property type="evidence" value="ECO:0007669"/>
    <property type="project" value="UniProtKB-SubCell"/>
</dbReference>
<dbReference type="PROSITE" id="PS01186">
    <property type="entry name" value="EGF_2"/>
    <property type="match status" value="1"/>
</dbReference>
<evidence type="ECO:0000256" key="3">
    <source>
        <dbReference type="ARBA" id="ARBA00004613"/>
    </source>
</evidence>
<evidence type="ECO:0000313" key="10">
    <source>
        <dbReference type="EMBL" id="ORX53835.1"/>
    </source>
</evidence>
<dbReference type="AlphaFoldDB" id="A0A1Y1VDY7"/>
<evidence type="ECO:0000259" key="9">
    <source>
        <dbReference type="PROSITE" id="PS01186"/>
    </source>
</evidence>
<keyword evidence="11" id="KW-1185">Reference proteome</keyword>
<gene>
    <name evidence="10" type="ORF">BCR36DRAFT_442420</name>
</gene>
<keyword evidence="7" id="KW-0998">Cell outer membrane</keyword>
<evidence type="ECO:0000256" key="6">
    <source>
        <dbReference type="ARBA" id="ARBA00023136"/>
    </source>
</evidence>